<evidence type="ECO:0008006" key="4">
    <source>
        <dbReference type="Google" id="ProtNLM"/>
    </source>
</evidence>
<gene>
    <name evidence="2" type="ORF">GJA_3867</name>
</gene>
<feature type="chain" id="PRO_5004797720" description="DUF1570 domain-containing protein" evidence="1">
    <location>
        <begin position="39"/>
        <end position="551"/>
    </location>
</feature>
<dbReference type="HOGENOM" id="CLU_494154_0_0_4"/>
<organism evidence="2 3">
    <name type="scientific">Janthinobacterium agaricidamnosum NBRC 102515 = DSM 9628</name>
    <dbReference type="NCBI Taxonomy" id="1349767"/>
    <lineage>
        <taxon>Bacteria</taxon>
        <taxon>Pseudomonadati</taxon>
        <taxon>Pseudomonadota</taxon>
        <taxon>Betaproteobacteria</taxon>
        <taxon>Burkholderiales</taxon>
        <taxon>Oxalobacteraceae</taxon>
        <taxon>Janthinobacterium</taxon>
    </lineage>
</organism>
<reference evidence="2 3" key="1">
    <citation type="journal article" date="2015" name="Genome Announc.">
        <title>Genome Sequence of Mushroom Soft-Rot Pathogen Janthinobacterium agaricidamnosum.</title>
        <authorList>
            <person name="Graupner K."/>
            <person name="Lackner G."/>
            <person name="Hertweck C."/>
        </authorList>
    </citation>
    <scope>NUCLEOTIDE SEQUENCE [LARGE SCALE GENOMIC DNA]</scope>
    <source>
        <strain evidence="3">NBRC 102515 / DSM 9628</strain>
    </source>
</reference>
<name>W0VAV8_9BURK</name>
<proteinExistence type="predicted"/>
<evidence type="ECO:0000313" key="2">
    <source>
        <dbReference type="EMBL" id="CDG84478.1"/>
    </source>
</evidence>
<dbReference type="KEGG" id="jag:GJA_3867"/>
<dbReference type="RefSeq" id="WP_061301626.1">
    <property type="nucleotide sequence ID" value="NZ_BCTH01000071.1"/>
</dbReference>
<dbReference type="OrthoDB" id="7866866at2"/>
<feature type="signal peptide" evidence="1">
    <location>
        <begin position="1"/>
        <end position="38"/>
    </location>
</feature>
<accession>W0VAV8</accession>
<dbReference type="PATRIC" id="fig|1349767.4.peg.454"/>
<sequence>MMSPSFPVQARRAAKLLSPVLFSLYLAGALLVPHTAAAAPLSTVQMAVGKDRWSLAVARDWLPRTDAALASAYALLHDQYDISPDQTRHWVIATSAADVVDGAAARILLEAGLTEAELRDRALLHPLRVVMYQAFDRLSAGNLSRLPAWLPSALADTLARESVDALRLPPPAELEKDIPLWDTAKRRPPAPAGSVERVVLRPSPKSRIAMAILRDRLGDRFHRAMKSYLMASGRSDFNASDAFTSQLGISERELAAMAERQWSQRPAPAASAQAGGAAVSPHITVRMGGYVRDGYADRVEQNALPLVRQATVRFDDLMGELWHVRVGHDVTVYLAAGAEDYKQVLAQDMHTKEAIAETESEVSGGMSNRRGQIAIKFNSKDNPDKANQRAVRTTMHELTHQIQYQLADGKSGFRPPHWMMEGPAKLIEYLFSEQMPLGDGEPEAVYAWRQASLKWWRTGNKTGLTPEELVDAGSGPGWLKMMKDHRGNYEMATLMLMYLKAVSGEHFFTGLANYYRLSGHAGQNHQLAFEESFGISESDFVADFKLWLARQ</sequence>
<keyword evidence="3" id="KW-1185">Reference proteome</keyword>
<dbReference type="Proteomes" id="UP000027604">
    <property type="component" value="Chromosome I"/>
</dbReference>
<protein>
    <recommendedName>
        <fullName evidence="4">DUF1570 domain-containing protein</fullName>
    </recommendedName>
</protein>
<dbReference type="EMBL" id="HG322949">
    <property type="protein sequence ID" value="CDG84478.1"/>
    <property type="molecule type" value="Genomic_DNA"/>
</dbReference>
<evidence type="ECO:0000313" key="3">
    <source>
        <dbReference type="Proteomes" id="UP000027604"/>
    </source>
</evidence>
<dbReference type="AlphaFoldDB" id="W0VAV8"/>
<keyword evidence="1" id="KW-0732">Signal</keyword>
<evidence type="ECO:0000256" key="1">
    <source>
        <dbReference type="SAM" id="SignalP"/>
    </source>
</evidence>
<dbReference type="eggNOG" id="ENOG5033G1P">
    <property type="taxonomic scope" value="Bacteria"/>
</dbReference>